<dbReference type="SUPFAM" id="SSF51445">
    <property type="entry name" value="(Trans)glycosidases"/>
    <property type="match status" value="1"/>
</dbReference>
<dbReference type="PRINTS" id="PR00743">
    <property type="entry name" value="GLHYDRLASE36"/>
</dbReference>
<evidence type="ECO:0000313" key="3">
    <source>
        <dbReference type="EMBL" id="HIR56977.1"/>
    </source>
</evidence>
<dbReference type="CDD" id="cd14791">
    <property type="entry name" value="GH36"/>
    <property type="match status" value="1"/>
</dbReference>
<keyword evidence="1" id="KW-0378">Hydrolase</keyword>
<dbReference type="AlphaFoldDB" id="A0A9D1J112"/>
<evidence type="ECO:0000313" key="4">
    <source>
        <dbReference type="Proteomes" id="UP000886785"/>
    </source>
</evidence>
<dbReference type="InterPro" id="IPR002252">
    <property type="entry name" value="Glyco_hydro_36"/>
</dbReference>
<gene>
    <name evidence="3" type="ORF">IAA54_04855</name>
</gene>
<dbReference type="Gene3D" id="3.20.20.70">
    <property type="entry name" value="Aldolase class I"/>
    <property type="match status" value="1"/>
</dbReference>
<comment type="caution">
    <text evidence="3">The sequence shown here is derived from an EMBL/GenBank/DDBJ whole genome shotgun (WGS) entry which is preliminary data.</text>
</comment>
<dbReference type="PANTHER" id="PTHR43053:SF3">
    <property type="entry name" value="ALPHA-GALACTOSIDASE C-RELATED"/>
    <property type="match status" value="1"/>
</dbReference>
<dbReference type="PANTHER" id="PTHR43053">
    <property type="entry name" value="GLYCOSIDASE FAMILY 31"/>
    <property type="match status" value="1"/>
</dbReference>
<keyword evidence="2" id="KW-0326">Glycosidase</keyword>
<proteinExistence type="predicted"/>
<reference evidence="3" key="2">
    <citation type="journal article" date="2021" name="PeerJ">
        <title>Extensive microbial diversity within the chicken gut microbiome revealed by metagenomics and culture.</title>
        <authorList>
            <person name="Gilroy R."/>
            <person name="Ravi A."/>
            <person name="Getino M."/>
            <person name="Pursley I."/>
            <person name="Horton D.L."/>
            <person name="Alikhan N.F."/>
            <person name="Baker D."/>
            <person name="Gharbi K."/>
            <person name="Hall N."/>
            <person name="Watson M."/>
            <person name="Adriaenssens E.M."/>
            <person name="Foster-Nyarko E."/>
            <person name="Jarju S."/>
            <person name="Secka A."/>
            <person name="Antonio M."/>
            <person name="Oren A."/>
            <person name="Chaudhuri R.R."/>
            <person name="La Ragione R."/>
            <person name="Hildebrand F."/>
            <person name="Pallen M.J."/>
        </authorList>
    </citation>
    <scope>NUCLEOTIDE SEQUENCE</scope>
    <source>
        <strain evidence="3">ChiSjej1B19-7085</strain>
    </source>
</reference>
<protein>
    <submittedName>
        <fullName evidence="3">Alpha-galactosidase</fullName>
    </submittedName>
</protein>
<evidence type="ECO:0000256" key="1">
    <source>
        <dbReference type="ARBA" id="ARBA00022801"/>
    </source>
</evidence>
<dbReference type="Pfam" id="PF02065">
    <property type="entry name" value="Melibiase"/>
    <property type="match status" value="1"/>
</dbReference>
<accession>A0A9D1J112</accession>
<dbReference type="GO" id="GO:0016052">
    <property type="term" value="P:carbohydrate catabolic process"/>
    <property type="evidence" value="ECO:0007669"/>
    <property type="project" value="InterPro"/>
</dbReference>
<sequence>MPKHIEIRENGLLVDIIVTDEGTVRLANFSLAEEPAPALEGESLQYSSLVEIKCTGEGYIRNHGQKHILTHTGHTAVYAGHRISRNSCGAKAEFDLSAENGLFITCHFQFFDGIPIVRSWTQVQNRGTEDIGLEYVSSFLCHGLCRAGKQSFCEKAAIYTPYTGWYNEFQWKKQNAEDLGLTRLPLSGYHSSGTGLNRYFYGSDTAWSSGEFLPMGILDDEETCQMYFWQIENSSGWLAEYGQESRGNLYLALSGPCETMGNWWKNLRPGEEFTTATAAFGMVKGDLSDTIAALTKYRRAIRRKNSDDENCTVIFNDYMNCLNGDPTEENEIPIIEIAASLGCEYYCIDAGWYDDGPWWNRVGEWKESSRRFPSGLKKTIDFIRSKGMVPGLWVEIESIGTESPIAAKLPDSWFFCRHGKRHCDRGRYLLDFRNPEVRQYATDTLDRLIRDYGVGYFKIDYNVTPGIGTDVNSDSCGDGLLEHIRALYGWHREMLDRHPGLILENCGSGGQRMDYGILQTLSLQSITDQTDFRYNARIAAAAATAVAPEQAGCWVYPYEDSRGHILCNMVGGILLRPYISGQVWNLPQESLDLLREGISVYKSIRHEVKDGLPFFPLGLPNITEDDGIFAYGLHCPSCDYLAVTSLEETFFHLVFDYPIDSVSCIYPSNSGCMVSTDNDDGGCRLEIELPEAPFAVLLKITRI</sequence>
<dbReference type="InterPro" id="IPR017853">
    <property type="entry name" value="GH"/>
</dbReference>
<dbReference type="InterPro" id="IPR050985">
    <property type="entry name" value="Alpha-glycosidase_related"/>
</dbReference>
<name>A0A9D1J112_9FIRM</name>
<reference evidence="3" key="1">
    <citation type="submission" date="2020-10" db="EMBL/GenBank/DDBJ databases">
        <authorList>
            <person name="Gilroy R."/>
        </authorList>
    </citation>
    <scope>NUCLEOTIDE SEQUENCE</scope>
    <source>
        <strain evidence="3">ChiSjej1B19-7085</strain>
    </source>
</reference>
<dbReference type="GO" id="GO:0004557">
    <property type="term" value="F:alpha-galactosidase activity"/>
    <property type="evidence" value="ECO:0007669"/>
    <property type="project" value="InterPro"/>
</dbReference>
<organism evidence="3 4">
    <name type="scientific">Candidatus Gallacutalibacter pullicola</name>
    <dbReference type="NCBI Taxonomy" id="2840830"/>
    <lineage>
        <taxon>Bacteria</taxon>
        <taxon>Bacillati</taxon>
        <taxon>Bacillota</taxon>
        <taxon>Clostridia</taxon>
        <taxon>Eubacteriales</taxon>
        <taxon>Candidatus Gallacutalibacter</taxon>
    </lineage>
</organism>
<dbReference type="InterPro" id="IPR013785">
    <property type="entry name" value="Aldolase_TIM"/>
</dbReference>
<dbReference type="InterPro" id="IPR038417">
    <property type="entry name" value="Alpga-gal_N_sf"/>
</dbReference>
<dbReference type="Gene3D" id="2.70.98.60">
    <property type="entry name" value="alpha-galactosidase from lactobacil brevis"/>
    <property type="match status" value="1"/>
</dbReference>
<dbReference type="Proteomes" id="UP000886785">
    <property type="component" value="Unassembled WGS sequence"/>
</dbReference>
<dbReference type="EMBL" id="DVHF01000054">
    <property type="protein sequence ID" value="HIR56977.1"/>
    <property type="molecule type" value="Genomic_DNA"/>
</dbReference>
<evidence type="ECO:0000256" key="2">
    <source>
        <dbReference type="ARBA" id="ARBA00023295"/>
    </source>
</evidence>